<dbReference type="Proteomes" id="UP000694866">
    <property type="component" value="Unplaced"/>
</dbReference>
<dbReference type="KEGG" id="fas:105264534"/>
<dbReference type="OrthoDB" id="7882129at2759"/>
<protein>
    <submittedName>
        <fullName evidence="2">Uncharacterized protein</fullName>
    </submittedName>
</protein>
<keyword evidence="1" id="KW-1185">Reference proteome</keyword>
<name>A0A9R1TXB1_9HYME</name>
<dbReference type="Pfam" id="PF06757">
    <property type="entry name" value="Ins_allergen_rp"/>
    <property type="match status" value="1"/>
</dbReference>
<dbReference type="AlphaFoldDB" id="A0A9R1TXB1"/>
<dbReference type="PANTHER" id="PTHR21163:SF1">
    <property type="entry name" value="PROTEIN G12"/>
    <property type="match status" value="1"/>
</dbReference>
<organism evidence="1 2">
    <name type="scientific">Fopius arisanus</name>
    <dbReference type="NCBI Taxonomy" id="64838"/>
    <lineage>
        <taxon>Eukaryota</taxon>
        <taxon>Metazoa</taxon>
        <taxon>Ecdysozoa</taxon>
        <taxon>Arthropoda</taxon>
        <taxon>Hexapoda</taxon>
        <taxon>Insecta</taxon>
        <taxon>Pterygota</taxon>
        <taxon>Neoptera</taxon>
        <taxon>Endopterygota</taxon>
        <taxon>Hymenoptera</taxon>
        <taxon>Apocrita</taxon>
        <taxon>Ichneumonoidea</taxon>
        <taxon>Braconidae</taxon>
        <taxon>Opiinae</taxon>
        <taxon>Fopius</taxon>
    </lineage>
</organism>
<dbReference type="GeneID" id="105264534"/>
<dbReference type="InterPro" id="IPR010629">
    <property type="entry name" value="Ins_allergen"/>
</dbReference>
<sequence length="226" mass="26624">MNSVIAIAVITSMYLVSVFINKYNGSQNSGITQDNQDDSSLEEDFRDILRFIPIEESRQILFNYFKYDKQLDDTRSFINDQKRFILRELENIPETWMFLKILQNLGLQVDNWDSKIRELWKSLPKFEEEQSTIAAGGFIVMINKILSLIPSEELHPFLCDKMRHSTSFRMFIQALRSPVFIDMCEKIEENGVLARHYYWAKQDEIEVILAVELLKKLYLYLTQGLS</sequence>
<gene>
    <name evidence="2" type="primary">LOC105264534</name>
</gene>
<proteinExistence type="predicted"/>
<accession>A0A9R1TXB1</accession>
<dbReference type="RefSeq" id="XP_011299768.1">
    <property type="nucleotide sequence ID" value="XM_011301466.1"/>
</dbReference>
<evidence type="ECO:0000313" key="1">
    <source>
        <dbReference type="Proteomes" id="UP000694866"/>
    </source>
</evidence>
<dbReference type="PANTHER" id="PTHR21163">
    <property type="entry name" value="PROTEIN G12"/>
    <property type="match status" value="1"/>
</dbReference>
<evidence type="ECO:0000313" key="2">
    <source>
        <dbReference type="RefSeq" id="XP_011299768.1"/>
    </source>
</evidence>
<reference evidence="2" key="1">
    <citation type="submission" date="2025-08" db="UniProtKB">
        <authorList>
            <consortium name="RefSeq"/>
        </authorList>
    </citation>
    <scope>IDENTIFICATION</scope>
    <source>
        <strain evidence="2">USDA-PBARC FA_bdor</strain>
        <tissue evidence="2">Whole organism</tissue>
    </source>
</reference>